<dbReference type="Pfam" id="PF08766">
    <property type="entry name" value="DEK_C"/>
    <property type="match status" value="2"/>
</dbReference>
<name>A0A7S3PZP8_9STRA</name>
<accession>A0A7S3PZP8</accession>
<organism evidence="3">
    <name type="scientific">Chaetoceros debilis</name>
    <dbReference type="NCBI Taxonomy" id="122233"/>
    <lineage>
        <taxon>Eukaryota</taxon>
        <taxon>Sar</taxon>
        <taxon>Stramenopiles</taxon>
        <taxon>Ochrophyta</taxon>
        <taxon>Bacillariophyta</taxon>
        <taxon>Coscinodiscophyceae</taxon>
        <taxon>Chaetocerotophycidae</taxon>
        <taxon>Chaetocerotales</taxon>
        <taxon>Chaetocerotaceae</taxon>
        <taxon>Chaetoceros</taxon>
    </lineage>
</organism>
<evidence type="ECO:0000259" key="2">
    <source>
        <dbReference type="PROSITE" id="PS51998"/>
    </source>
</evidence>
<evidence type="ECO:0000256" key="1">
    <source>
        <dbReference type="SAM" id="MobiDB-lite"/>
    </source>
</evidence>
<feature type="domain" description="DEK-C" evidence="2">
    <location>
        <begin position="86"/>
        <end position="141"/>
    </location>
</feature>
<dbReference type="SUPFAM" id="SSF109715">
    <property type="entry name" value="DEK C-terminal domain"/>
    <property type="match status" value="2"/>
</dbReference>
<feature type="region of interest" description="Disordered" evidence="1">
    <location>
        <begin position="146"/>
        <end position="171"/>
    </location>
</feature>
<feature type="region of interest" description="Disordered" evidence="1">
    <location>
        <begin position="394"/>
        <end position="413"/>
    </location>
</feature>
<dbReference type="Gene3D" id="1.10.10.60">
    <property type="entry name" value="Homeodomain-like"/>
    <property type="match status" value="2"/>
</dbReference>
<feature type="domain" description="DEK-C" evidence="2">
    <location>
        <begin position="7"/>
        <end position="62"/>
    </location>
</feature>
<gene>
    <name evidence="3" type="ORF">CDEB00056_LOCUS5962</name>
</gene>
<feature type="compositionally biased region" description="Basic and acidic residues" evidence="1">
    <location>
        <begin position="150"/>
        <end position="160"/>
    </location>
</feature>
<sequence length="593" mass="68350">MSDSSNEPSDESLRREIENITRAADIESMSIKKLIKELSDRMGIDMQHKKKYIKEILPEILDTISSNSDKIQQEIENIVHTYTSKEPSDESLRREIENIIRAADIEPTSIEILIKELSERMGIDMQYKKKYINQILPEILDTISSEDNEEHSKRKVDETATKSNGGRGYQKVSRTDSYKLLRKFLNHDQMMQDSLNDVDHILSLGYQILLDKGRLRAYIDSDERGEGQSRDSIAAQQETDATTVAIHTEDRQIYSNLQNVDYCMHDETAVRRSLERGKALPIFKWPIDLNSIQKRKCGNSNNTYEITSTSKRKPNVDVGWEFYYGDGINDADFREIYCSKKRRLEIDKSNELFPPASTNDDVAVDELGTVLHDLIQRSWDKAVHIAGCTLSTSKNKDNVSSDGSRKNDKQNNSSDLSCQAAAVVKCKELEISFAHINIISNRYTCECCHSILQYVSNEEVIKHLFGDQNKRGCCWKSIEEKQQKMAMKILERETISIIDNLLQIIFRTMKRKCEDKQNEDNDENMGWKEVYEEMKCALRGSLKCQHDDKVYFSEGLTTLQTDANLMPFPLNDHLLEIVLSRLVTRYVDDDNIK</sequence>
<dbReference type="InterPro" id="IPR014876">
    <property type="entry name" value="DEK_C"/>
</dbReference>
<protein>
    <recommendedName>
        <fullName evidence="2">DEK-C domain-containing protein</fullName>
    </recommendedName>
</protein>
<reference evidence="3" key="1">
    <citation type="submission" date="2021-01" db="EMBL/GenBank/DDBJ databases">
        <authorList>
            <person name="Corre E."/>
            <person name="Pelletier E."/>
            <person name="Niang G."/>
            <person name="Scheremetjew M."/>
            <person name="Finn R."/>
            <person name="Kale V."/>
            <person name="Holt S."/>
            <person name="Cochrane G."/>
            <person name="Meng A."/>
            <person name="Brown T."/>
            <person name="Cohen L."/>
        </authorList>
    </citation>
    <scope>NUCLEOTIDE SEQUENCE</scope>
    <source>
        <strain evidence="3">MM31A-1</strain>
    </source>
</reference>
<feature type="compositionally biased region" description="Basic and acidic residues" evidence="1">
    <location>
        <begin position="394"/>
        <end position="409"/>
    </location>
</feature>
<dbReference type="AlphaFoldDB" id="A0A7S3PZP8"/>
<dbReference type="EMBL" id="HBIO01007880">
    <property type="protein sequence ID" value="CAE0461121.1"/>
    <property type="molecule type" value="Transcribed_RNA"/>
</dbReference>
<evidence type="ECO:0000313" key="3">
    <source>
        <dbReference type="EMBL" id="CAE0461121.1"/>
    </source>
</evidence>
<proteinExistence type="predicted"/>
<dbReference type="PROSITE" id="PS51998">
    <property type="entry name" value="DEK_C"/>
    <property type="match status" value="2"/>
</dbReference>